<sequence length="216" mass="23938">MPITQVSAQVILRTIDNIPANFVTNTYFFKLDHDGVEGAPNDLNDITDEAATALEVLYKAIRGTLGGLMETGHRIKWVDIDGPRPQYPYRETVWDFDAALGASQLPNEVCVVSSFEGERVAGTNQASRRGRVFIGPMRDNTLDSDGRVTDAARTTIATSFKAFSDDQDTAGITGWQWVVYSRKLDAITQVVMGHVDNAFDTQRRRGLGSTFRSTWD</sequence>
<name>A0A0H5Q6Z1_9ZZZZ</name>
<proteinExistence type="predicted"/>
<reference evidence="1" key="2">
    <citation type="submission" date="2015-07" db="EMBL/GenBank/DDBJ databases">
        <title>Plasmids, circular viruses and viroids from rat gut.</title>
        <authorList>
            <person name="Jorgensen T.J."/>
            <person name="Hansen M.A."/>
            <person name="Xu Z."/>
            <person name="Tabak M.A."/>
            <person name="Sorensen S.J."/>
            <person name="Hansen L.H."/>
        </authorList>
    </citation>
    <scope>NUCLEOTIDE SEQUENCE</scope>
    <source>
        <strain evidence="1">RGFK1691</strain>
    </source>
</reference>
<dbReference type="EMBL" id="LN854194">
    <property type="protein sequence ID" value="CRY97688.1"/>
    <property type="molecule type" value="Genomic_DNA"/>
</dbReference>
<organism evidence="1">
    <name type="scientific">uncultured prokaryote</name>
    <dbReference type="NCBI Taxonomy" id="198431"/>
    <lineage>
        <taxon>unclassified sequences</taxon>
        <taxon>environmental samples</taxon>
    </lineage>
</organism>
<accession>A0A0H5Q6Z1</accession>
<protein>
    <submittedName>
        <fullName evidence="1">Uncharacterized protein</fullName>
    </submittedName>
</protein>
<evidence type="ECO:0000313" key="1">
    <source>
        <dbReference type="EMBL" id="CRY97688.1"/>
    </source>
</evidence>
<dbReference type="AlphaFoldDB" id="A0A0H5Q6Z1"/>
<reference evidence="1" key="1">
    <citation type="submission" date="2015-06" db="EMBL/GenBank/DDBJ databases">
        <authorList>
            <person name="Joergensen T."/>
        </authorList>
    </citation>
    <scope>NUCLEOTIDE SEQUENCE</scope>
    <source>
        <strain evidence="1">RGFK1691</strain>
    </source>
</reference>